<comment type="caution">
    <text evidence="2">The sequence shown here is derived from an EMBL/GenBank/DDBJ whole genome shotgun (WGS) entry which is preliminary data.</text>
</comment>
<dbReference type="GO" id="GO:0005524">
    <property type="term" value="F:ATP binding"/>
    <property type="evidence" value="ECO:0007669"/>
    <property type="project" value="InterPro"/>
</dbReference>
<dbReference type="InterPro" id="IPR000719">
    <property type="entry name" value="Prot_kinase_dom"/>
</dbReference>
<organism evidence="2 3">
    <name type="scientific">Caenorhabditis auriculariae</name>
    <dbReference type="NCBI Taxonomy" id="2777116"/>
    <lineage>
        <taxon>Eukaryota</taxon>
        <taxon>Metazoa</taxon>
        <taxon>Ecdysozoa</taxon>
        <taxon>Nematoda</taxon>
        <taxon>Chromadorea</taxon>
        <taxon>Rhabditida</taxon>
        <taxon>Rhabditina</taxon>
        <taxon>Rhabditomorpha</taxon>
        <taxon>Rhabditoidea</taxon>
        <taxon>Rhabditidae</taxon>
        <taxon>Peloderinae</taxon>
        <taxon>Caenorhabditis</taxon>
    </lineage>
</organism>
<name>A0A8S1GM73_9PELO</name>
<evidence type="ECO:0000313" key="3">
    <source>
        <dbReference type="Proteomes" id="UP000835052"/>
    </source>
</evidence>
<dbReference type="AlphaFoldDB" id="A0A8S1GM73"/>
<evidence type="ECO:0000259" key="1">
    <source>
        <dbReference type="PROSITE" id="PS50011"/>
    </source>
</evidence>
<accession>A0A8S1GM73</accession>
<sequence>MSSQSHECRLLPVGKTIELQSRKWKVESLISSGPFSSVYLVEQDGMPYAMKVEKQDGCMRPVLKLDHAVLSRLSGVVGFPQLAASGRTTEFKYVVMQLVGPDIATLLHMMPSKRFSQSTVYKYALQTLERIRVLHGAGWLNRDLKTHNFAVGLGSDSSTVYMLDFGLTRRYRDDSGTRFLLRGYGPCVGTFPYAPLASASFMDQTPADDLEGWLYMIVHLLRGGLPWHNQRVHLDIARCREWKIYARRETGKRRLFSGLPSGWISIFNSIIALNASDTPDYNKISRTIVAMAQQNGIDLSVPFDWQTNPTSRMLLGLTPLSEELTLSPTQTFDETLVSAQ</sequence>
<reference evidence="2" key="1">
    <citation type="submission" date="2020-10" db="EMBL/GenBank/DDBJ databases">
        <authorList>
            <person name="Kikuchi T."/>
        </authorList>
    </citation>
    <scope>NUCLEOTIDE SEQUENCE</scope>
    <source>
        <strain evidence="2">NKZ352</strain>
    </source>
</reference>
<dbReference type="Gene3D" id="1.10.510.10">
    <property type="entry name" value="Transferase(Phosphotransferase) domain 1"/>
    <property type="match status" value="1"/>
</dbReference>
<dbReference type="InterPro" id="IPR011009">
    <property type="entry name" value="Kinase-like_dom_sf"/>
</dbReference>
<dbReference type="SUPFAM" id="SSF56112">
    <property type="entry name" value="Protein kinase-like (PK-like)"/>
    <property type="match status" value="1"/>
</dbReference>
<dbReference type="GO" id="GO:0004672">
    <property type="term" value="F:protein kinase activity"/>
    <property type="evidence" value="ECO:0007669"/>
    <property type="project" value="InterPro"/>
</dbReference>
<proteinExistence type="predicted"/>
<dbReference type="EMBL" id="CAJGYM010000001">
    <property type="protein sequence ID" value="CAD6184397.1"/>
    <property type="molecule type" value="Genomic_DNA"/>
</dbReference>
<evidence type="ECO:0000313" key="2">
    <source>
        <dbReference type="EMBL" id="CAD6184397.1"/>
    </source>
</evidence>
<keyword evidence="3" id="KW-1185">Reference proteome</keyword>
<protein>
    <recommendedName>
        <fullName evidence="1">Protein kinase domain-containing protein</fullName>
    </recommendedName>
</protein>
<gene>
    <name evidence="2" type="ORF">CAUJ_LOCUS316</name>
</gene>
<dbReference type="Pfam" id="PF00069">
    <property type="entry name" value="Pkinase"/>
    <property type="match status" value="1"/>
</dbReference>
<dbReference type="OrthoDB" id="5979581at2759"/>
<dbReference type="Proteomes" id="UP000835052">
    <property type="component" value="Unassembled WGS sequence"/>
</dbReference>
<feature type="domain" description="Protein kinase" evidence="1">
    <location>
        <begin position="24"/>
        <end position="291"/>
    </location>
</feature>
<dbReference type="InterPro" id="IPR050235">
    <property type="entry name" value="CK1_Ser-Thr_kinase"/>
</dbReference>
<dbReference type="SMART" id="SM00220">
    <property type="entry name" value="S_TKc"/>
    <property type="match status" value="1"/>
</dbReference>
<dbReference type="PROSITE" id="PS50011">
    <property type="entry name" value="PROTEIN_KINASE_DOM"/>
    <property type="match status" value="1"/>
</dbReference>
<dbReference type="PANTHER" id="PTHR11909">
    <property type="entry name" value="CASEIN KINASE-RELATED"/>
    <property type="match status" value="1"/>
</dbReference>